<evidence type="ECO:0000256" key="2">
    <source>
        <dbReference type="SAM" id="Phobius"/>
    </source>
</evidence>
<evidence type="ECO:0000313" key="4">
    <source>
        <dbReference type="Proteomes" id="UP001219525"/>
    </source>
</evidence>
<keyword evidence="2" id="KW-0812">Transmembrane</keyword>
<dbReference type="EMBL" id="JARJCW010000013">
    <property type="protein sequence ID" value="KAJ7217691.1"/>
    <property type="molecule type" value="Genomic_DNA"/>
</dbReference>
<keyword evidence="4" id="KW-1185">Reference proteome</keyword>
<evidence type="ECO:0000313" key="3">
    <source>
        <dbReference type="EMBL" id="KAJ7217691.1"/>
    </source>
</evidence>
<proteinExistence type="predicted"/>
<reference evidence="3" key="1">
    <citation type="submission" date="2023-03" db="EMBL/GenBank/DDBJ databases">
        <title>Massive genome expansion in bonnet fungi (Mycena s.s.) driven by repeated elements and novel gene families across ecological guilds.</title>
        <authorList>
            <consortium name="Lawrence Berkeley National Laboratory"/>
            <person name="Harder C.B."/>
            <person name="Miyauchi S."/>
            <person name="Viragh M."/>
            <person name="Kuo A."/>
            <person name="Thoen E."/>
            <person name="Andreopoulos B."/>
            <person name="Lu D."/>
            <person name="Skrede I."/>
            <person name="Drula E."/>
            <person name="Henrissat B."/>
            <person name="Morin E."/>
            <person name="Kohler A."/>
            <person name="Barry K."/>
            <person name="LaButti K."/>
            <person name="Morin E."/>
            <person name="Salamov A."/>
            <person name="Lipzen A."/>
            <person name="Mereny Z."/>
            <person name="Hegedus B."/>
            <person name="Baldrian P."/>
            <person name="Stursova M."/>
            <person name="Weitz H."/>
            <person name="Taylor A."/>
            <person name="Grigoriev I.V."/>
            <person name="Nagy L.G."/>
            <person name="Martin F."/>
            <person name="Kauserud H."/>
        </authorList>
    </citation>
    <scope>NUCLEOTIDE SEQUENCE</scope>
    <source>
        <strain evidence="3">9144</strain>
    </source>
</reference>
<feature type="region of interest" description="Disordered" evidence="1">
    <location>
        <begin position="1"/>
        <end position="22"/>
    </location>
</feature>
<accession>A0AAD6YIY8</accession>
<dbReference type="AlphaFoldDB" id="A0AAD6YIY8"/>
<gene>
    <name evidence="3" type="ORF">GGX14DRAFT_561060</name>
</gene>
<organism evidence="3 4">
    <name type="scientific">Mycena pura</name>
    <dbReference type="NCBI Taxonomy" id="153505"/>
    <lineage>
        <taxon>Eukaryota</taxon>
        <taxon>Fungi</taxon>
        <taxon>Dikarya</taxon>
        <taxon>Basidiomycota</taxon>
        <taxon>Agaricomycotina</taxon>
        <taxon>Agaricomycetes</taxon>
        <taxon>Agaricomycetidae</taxon>
        <taxon>Agaricales</taxon>
        <taxon>Marasmiineae</taxon>
        <taxon>Mycenaceae</taxon>
        <taxon>Mycena</taxon>
    </lineage>
</organism>
<protein>
    <submittedName>
        <fullName evidence="3">Uncharacterized protein</fullName>
    </submittedName>
</protein>
<feature type="transmembrane region" description="Helical" evidence="2">
    <location>
        <begin position="54"/>
        <end position="72"/>
    </location>
</feature>
<comment type="caution">
    <text evidence="3">The sequence shown here is derived from an EMBL/GenBank/DDBJ whole genome shotgun (WGS) entry which is preliminary data.</text>
</comment>
<name>A0AAD6YIY8_9AGAR</name>
<sequence>MSLTVEPASFSAPEDEQGGTAARRWPCYFPSSYRRPHLSAIAKISMHTALRFQLFSYCLALPLVLVLLLRIYSDEAHRVGPNIPFVRYLSANDDADDYKLDASHNAASWEE</sequence>
<dbReference type="Proteomes" id="UP001219525">
    <property type="component" value="Unassembled WGS sequence"/>
</dbReference>
<evidence type="ECO:0000256" key="1">
    <source>
        <dbReference type="SAM" id="MobiDB-lite"/>
    </source>
</evidence>
<keyword evidence="2" id="KW-1133">Transmembrane helix</keyword>
<keyword evidence="2" id="KW-0472">Membrane</keyword>